<organism evidence="1 2">
    <name type="scientific">Cryptococcus wingfieldii CBS 7118</name>
    <dbReference type="NCBI Taxonomy" id="1295528"/>
    <lineage>
        <taxon>Eukaryota</taxon>
        <taxon>Fungi</taxon>
        <taxon>Dikarya</taxon>
        <taxon>Basidiomycota</taxon>
        <taxon>Agaricomycotina</taxon>
        <taxon>Tremellomycetes</taxon>
        <taxon>Tremellales</taxon>
        <taxon>Cryptococcaceae</taxon>
        <taxon>Cryptococcus</taxon>
    </lineage>
</organism>
<evidence type="ECO:0000313" key="2">
    <source>
        <dbReference type="Proteomes" id="UP000094819"/>
    </source>
</evidence>
<accession>A0A1E3IB72</accession>
<dbReference type="OrthoDB" id="10564075at2759"/>
<keyword evidence="2" id="KW-1185">Reference proteome</keyword>
<sequence length="286" mass="32217">MPDSSLPTTLHPLPNEIRLVIFQHLRDTVDKPLLAKLARLSQSHHADIIPVLYQHVSLTSRVSERFFYGLEGDVEISGAEKARWWKMPLVQRKSPAARRIYLIGLVRNVAIRDVTALFACSRAIKTLIGYSLPLPSRAWLEKHCPNSLDLPRRGHHAWLFHGLQSYNGSHDVASTDGLHLPSSLFASCGPTFPTLYHTDESGGLLARPGSIISVSGSPRISYRYPPANLVVRILSQANRSLLVLHDVDLEEFCNFERGRLGTVYVRMKEVQDGEKGHEEQLEHLIW</sequence>
<dbReference type="AlphaFoldDB" id="A0A1E3IB72"/>
<reference evidence="1 2" key="1">
    <citation type="submission" date="2016-06" db="EMBL/GenBank/DDBJ databases">
        <title>Evolution of pathogenesis and genome organization in the Tremellales.</title>
        <authorList>
            <person name="Cuomo C."/>
            <person name="Litvintseva A."/>
            <person name="Heitman J."/>
            <person name="Chen Y."/>
            <person name="Sun S."/>
            <person name="Springer D."/>
            <person name="Dromer F."/>
            <person name="Young S."/>
            <person name="Zeng Q."/>
            <person name="Chapman S."/>
            <person name="Gujja S."/>
            <person name="Saif S."/>
            <person name="Birren B."/>
        </authorList>
    </citation>
    <scope>NUCLEOTIDE SEQUENCE [LARGE SCALE GENOMIC DNA]</scope>
    <source>
        <strain evidence="1 2">CBS 7118</strain>
    </source>
</reference>
<evidence type="ECO:0000313" key="1">
    <source>
        <dbReference type="EMBL" id="ODN85860.1"/>
    </source>
</evidence>
<dbReference type="GeneID" id="30196635"/>
<dbReference type="RefSeq" id="XP_019028565.1">
    <property type="nucleotide sequence ID" value="XM_019179424.1"/>
</dbReference>
<comment type="caution">
    <text evidence="1">The sequence shown here is derived from an EMBL/GenBank/DDBJ whole genome shotgun (WGS) entry which is preliminary data.</text>
</comment>
<dbReference type="EMBL" id="AWGH01000034">
    <property type="protein sequence ID" value="ODN85860.1"/>
    <property type="molecule type" value="Genomic_DNA"/>
</dbReference>
<protein>
    <submittedName>
        <fullName evidence="1">Uncharacterized protein</fullName>
    </submittedName>
</protein>
<proteinExistence type="predicted"/>
<name>A0A1E3IB72_9TREE</name>
<gene>
    <name evidence="1" type="ORF">L198_07424</name>
</gene>
<dbReference type="Proteomes" id="UP000094819">
    <property type="component" value="Unassembled WGS sequence"/>
</dbReference>